<evidence type="ECO:0000256" key="1">
    <source>
        <dbReference type="SAM" id="MobiDB-lite"/>
    </source>
</evidence>
<name>A0ABS9H4T2_9BACL</name>
<evidence type="ECO:0000313" key="2">
    <source>
        <dbReference type="EMBL" id="MCF6138975.1"/>
    </source>
</evidence>
<organism evidence="2 3">
    <name type="scientific">Pseudalkalibacillus berkeleyi</name>
    <dbReference type="NCBI Taxonomy" id="1069813"/>
    <lineage>
        <taxon>Bacteria</taxon>
        <taxon>Bacillati</taxon>
        <taxon>Bacillota</taxon>
        <taxon>Bacilli</taxon>
        <taxon>Bacillales</taxon>
        <taxon>Fictibacillaceae</taxon>
        <taxon>Pseudalkalibacillus</taxon>
    </lineage>
</organism>
<proteinExistence type="predicted"/>
<evidence type="ECO:0000313" key="3">
    <source>
        <dbReference type="Proteomes" id="UP001649381"/>
    </source>
</evidence>
<dbReference type="PANTHER" id="PTHR34801:SF6">
    <property type="entry name" value="SLL1620 PROTEIN"/>
    <property type="match status" value="1"/>
</dbReference>
<dbReference type="InterPro" id="IPR010865">
    <property type="entry name" value="DUF1499"/>
</dbReference>
<dbReference type="PANTHER" id="PTHR34801">
    <property type="entry name" value="EXPRESSED PROTEIN"/>
    <property type="match status" value="1"/>
</dbReference>
<reference evidence="2 3" key="1">
    <citation type="submission" date="2022-01" db="EMBL/GenBank/DDBJ databases">
        <title>Alkalihalobacillus sp. EGI L200015, a novel bacterium isolated from a salt lake sediment.</title>
        <authorList>
            <person name="Gao L."/>
            <person name="Fang B.-Z."/>
            <person name="Li W.-J."/>
        </authorList>
    </citation>
    <scope>NUCLEOTIDE SEQUENCE [LARGE SCALE GENOMIC DNA]</scope>
    <source>
        <strain evidence="2 3">KCTC 12718</strain>
    </source>
</reference>
<protein>
    <submittedName>
        <fullName evidence="2">DUF1499 domain-containing protein</fullName>
    </submittedName>
</protein>
<dbReference type="Pfam" id="PF07386">
    <property type="entry name" value="DUF1499"/>
    <property type="match status" value="1"/>
</dbReference>
<comment type="caution">
    <text evidence="2">The sequence shown here is derived from an EMBL/GenBank/DDBJ whole genome shotgun (WGS) entry which is preliminary data.</text>
</comment>
<dbReference type="PIRSF" id="PIRSF026426">
    <property type="entry name" value="DUF1499"/>
    <property type="match status" value="1"/>
</dbReference>
<feature type="region of interest" description="Disordered" evidence="1">
    <location>
        <begin position="1"/>
        <end position="21"/>
    </location>
</feature>
<accession>A0ABS9H4T2</accession>
<keyword evidence="3" id="KW-1185">Reference proteome</keyword>
<gene>
    <name evidence="2" type="ORF">L2716_14645</name>
</gene>
<dbReference type="EMBL" id="JAKIJS010000001">
    <property type="protein sequence ID" value="MCF6138975.1"/>
    <property type="molecule type" value="Genomic_DNA"/>
</dbReference>
<sequence>MTNKRQLKECPSSPNCVSSQTEKESHYISPISYNGSSQHALATLVNVLKKMKRTKIVEEEPDYIHVECKSKVFRFTDDVEFLFDTENKVIEVRSASRKGYSDFGVNRKRMEKIRQQFINQL</sequence>
<dbReference type="RefSeq" id="WP_236337601.1">
    <property type="nucleotide sequence ID" value="NZ_JAKIJS010000001.1"/>
</dbReference>
<dbReference type="Proteomes" id="UP001649381">
    <property type="component" value="Unassembled WGS sequence"/>
</dbReference>